<feature type="chain" id="PRO_5045691180" evidence="1">
    <location>
        <begin position="30"/>
        <end position="413"/>
    </location>
</feature>
<evidence type="ECO:0000313" key="2">
    <source>
        <dbReference type="EMBL" id="MFC3121629.1"/>
    </source>
</evidence>
<dbReference type="Proteomes" id="UP001595478">
    <property type="component" value="Unassembled WGS sequence"/>
</dbReference>
<protein>
    <submittedName>
        <fullName evidence="2">CsiV family protein</fullName>
    </submittedName>
</protein>
<reference evidence="3" key="1">
    <citation type="journal article" date="2019" name="Int. J. Syst. Evol. Microbiol.">
        <title>The Global Catalogue of Microorganisms (GCM) 10K type strain sequencing project: providing services to taxonomists for standard genome sequencing and annotation.</title>
        <authorList>
            <consortium name="The Broad Institute Genomics Platform"/>
            <consortium name="The Broad Institute Genome Sequencing Center for Infectious Disease"/>
            <person name="Wu L."/>
            <person name="Ma J."/>
        </authorList>
    </citation>
    <scope>NUCLEOTIDE SEQUENCE [LARGE SCALE GENOMIC DNA]</scope>
    <source>
        <strain evidence="3">KCTC 52473</strain>
    </source>
</reference>
<keyword evidence="3" id="KW-1185">Reference proteome</keyword>
<evidence type="ECO:0000313" key="3">
    <source>
        <dbReference type="Proteomes" id="UP001595478"/>
    </source>
</evidence>
<proteinExistence type="predicted"/>
<name>A0ABV7FQK3_9ALTE</name>
<dbReference type="Pfam" id="PF10972">
    <property type="entry name" value="CsiV"/>
    <property type="match status" value="1"/>
</dbReference>
<sequence length="413" mass="47157">MGKFVNYAIALLANAAILSTLLAPSPVHAQDEQEEWWFDVEFAVFKRNLQSDTLAENFEAAAYVPSNEIGIDLFSLPIIRQQSLHFDIFRSLPHCNPAPLPQIIDLSETIEALSYSPFVQLANNEERQSEPDTSNTVLPEIASSEVASPAIALPENEPLASTSAAQDEPYIDWLNYELEQIDTRLNLNLSCYDDSLPNPVKQTPTRLFVEGEYADGQHRVLDKSNLKMESFVESVFKQRDIAPLLYTIWRQQVVFGEKNARFIKVFAGEKIKLDADKQAESEPDIELLDDTEETFIQILSSIKQELGSGKPVEWNTENTELDSTSNITQDFSAFELEGLFKVYLEYVGRVPYLHIDSEFMHYRLKLDASGNKHIQSFPFKQRRRIISKQIHYFDHPAIGIIVRLHRYQVPKTN</sequence>
<organism evidence="2 3">
    <name type="scientific">Agaribacter flavus</name>
    <dbReference type="NCBI Taxonomy" id="1902781"/>
    <lineage>
        <taxon>Bacteria</taxon>
        <taxon>Pseudomonadati</taxon>
        <taxon>Pseudomonadota</taxon>
        <taxon>Gammaproteobacteria</taxon>
        <taxon>Alteromonadales</taxon>
        <taxon>Alteromonadaceae</taxon>
        <taxon>Agaribacter</taxon>
    </lineage>
</organism>
<dbReference type="RefSeq" id="WP_376919765.1">
    <property type="nucleotide sequence ID" value="NZ_JBHRSW010000014.1"/>
</dbReference>
<gene>
    <name evidence="2" type="ORF">ACFOHL_08335</name>
</gene>
<comment type="caution">
    <text evidence="2">The sequence shown here is derived from an EMBL/GenBank/DDBJ whole genome shotgun (WGS) entry which is preliminary data.</text>
</comment>
<accession>A0ABV7FQK3</accession>
<dbReference type="EMBL" id="JBHRSW010000014">
    <property type="protein sequence ID" value="MFC3121629.1"/>
    <property type="molecule type" value="Genomic_DNA"/>
</dbReference>
<dbReference type="InterPro" id="IPR021241">
    <property type="entry name" value="CsiV"/>
</dbReference>
<feature type="signal peptide" evidence="1">
    <location>
        <begin position="1"/>
        <end position="29"/>
    </location>
</feature>
<keyword evidence="1" id="KW-0732">Signal</keyword>
<evidence type="ECO:0000256" key="1">
    <source>
        <dbReference type="SAM" id="SignalP"/>
    </source>
</evidence>